<evidence type="ECO:0000313" key="3">
    <source>
        <dbReference type="Proteomes" id="UP000809273"/>
    </source>
</evidence>
<reference evidence="2" key="1">
    <citation type="journal article" date="2021" name="Environ. Microbiol.">
        <title>Genomic characterization of three novel Desulfobacterota classes expand the metabolic and phylogenetic diversity of the phylum.</title>
        <authorList>
            <person name="Murphy C.L."/>
            <person name="Biggerstaff J."/>
            <person name="Eichhorn A."/>
            <person name="Ewing E."/>
            <person name="Shahan R."/>
            <person name="Soriano D."/>
            <person name="Stewart S."/>
            <person name="VanMol K."/>
            <person name="Walker R."/>
            <person name="Walters P."/>
            <person name="Elshahed M.S."/>
            <person name="Youssef N.H."/>
        </authorList>
    </citation>
    <scope>NUCLEOTIDE SEQUENCE</scope>
    <source>
        <strain evidence="2">Zod_Metabat.24</strain>
    </source>
</reference>
<dbReference type="SUPFAM" id="SSF82171">
    <property type="entry name" value="DPP6 N-terminal domain-like"/>
    <property type="match status" value="1"/>
</dbReference>
<evidence type="ECO:0000256" key="1">
    <source>
        <dbReference type="SAM" id="SignalP"/>
    </source>
</evidence>
<dbReference type="Proteomes" id="UP000809273">
    <property type="component" value="Unassembled WGS sequence"/>
</dbReference>
<dbReference type="PANTHER" id="PTHR36842:SF1">
    <property type="entry name" value="PROTEIN TOLB"/>
    <property type="match status" value="1"/>
</dbReference>
<keyword evidence="1" id="KW-0732">Signal</keyword>
<reference evidence="2" key="2">
    <citation type="submission" date="2021-01" db="EMBL/GenBank/DDBJ databases">
        <authorList>
            <person name="Hahn C.R."/>
            <person name="Youssef N.H."/>
            <person name="Elshahed M."/>
        </authorList>
    </citation>
    <scope>NUCLEOTIDE SEQUENCE</scope>
    <source>
        <strain evidence="2">Zod_Metabat.24</strain>
    </source>
</reference>
<comment type="caution">
    <text evidence="2">The sequence shown here is derived from an EMBL/GenBank/DDBJ whole genome shotgun (WGS) entry which is preliminary data.</text>
</comment>
<dbReference type="EMBL" id="JAFGIX010000020">
    <property type="protein sequence ID" value="MBN1572356.1"/>
    <property type="molecule type" value="Genomic_DNA"/>
</dbReference>
<feature type="signal peptide" evidence="1">
    <location>
        <begin position="1"/>
        <end position="21"/>
    </location>
</feature>
<proteinExistence type="predicted"/>
<dbReference type="PANTHER" id="PTHR36842">
    <property type="entry name" value="PROTEIN TOLB HOMOLOG"/>
    <property type="match status" value="1"/>
</dbReference>
<dbReference type="AlphaFoldDB" id="A0A9D8PJY2"/>
<accession>A0A9D8PJY2</accession>
<dbReference type="InterPro" id="IPR011042">
    <property type="entry name" value="6-blade_b-propeller_TolB-like"/>
</dbReference>
<feature type="chain" id="PRO_5038780642" evidence="1">
    <location>
        <begin position="22"/>
        <end position="394"/>
    </location>
</feature>
<name>A0A9D8PJY2_9DELT</name>
<gene>
    <name evidence="2" type="ORF">JW984_04075</name>
</gene>
<evidence type="ECO:0000313" key="2">
    <source>
        <dbReference type="EMBL" id="MBN1572356.1"/>
    </source>
</evidence>
<protein>
    <submittedName>
        <fullName evidence="2">Uncharacterized protein</fullName>
    </submittedName>
</protein>
<organism evidence="2 3">
    <name type="scientific">Candidatus Zymogenus saltonus</name>
    <dbReference type="NCBI Taxonomy" id="2844893"/>
    <lineage>
        <taxon>Bacteria</taxon>
        <taxon>Deltaproteobacteria</taxon>
        <taxon>Candidatus Zymogenia</taxon>
        <taxon>Candidatus Zymogeniales</taxon>
        <taxon>Candidatus Zymogenaceae</taxon>
        <taxon>Candidatus Zymogenus</taxon>
    </lineage>
</organism>
<sequence length="394" mass="43584">MNINKLIVLSAVIVFFIAAVASDAVMDKKKGEDSVRITILDRNSSDVEWSPGGDFIVYSRASFHDGYHDVWIIRPNGSDRRCLTCGNGFPKRQNGGAALHPSGEYFVFTAQNEDAVGEKADAFAKPGTGLNCNLWAAGIDGDFVVRLTDIETNLKRSRGVIHPQFSHDGKKLLWTESLGRGYGKGGKEWGEWALKIGEIGFEDGKVVIKNVTTLTPGNFRSFYESHGFSPDDSRVLFSGNLIPKQPLNGLDIYELELDGNILRRLTPTAEDWDEHAHYSPGGDLIVWMSGEGLDVEFDSVSGHTWRRYVKTELWAMNPDGSGRRPITFFNESESNDSRWFRENVCDTERVVVSDSSFSPDGERLAATIAYEGPNMGGSGSIRSVLAVIYLEGRL</sequence>
<dbReference type="Gene3D" id="2.120.10.30">
    <property type="entry name" value="TolB, C-terminal domain"/>
    <property type="match status" value="2"/>
</dbReference>